<name>A0A392PNN7_9FABA</name>
<evidence type="ECO:0000256" key="1">
    <source>
        <dbReference type="SAM" id="MobiDB-lite"/>
    </source>
</evidence>
<evidence type="ECO:0000313" key="2">
    <source>
        <dbReference type="EMBL" id="MCI12515.1"/>
    </source>
</evidence>
<accession>A0A392PNN7</accession>
<organism evidence="2 3">
    <name type="scientific">Trifolium medium</name>
    <dbReference type="NCBI Taxonomy" id="97028"/>
    <lineage>
        <taxon>Eukaryota</taxon>
        <taxon>Viridiplantae</taxon>
        <taxon>Streptophyta</taxon>
        <taxon>Embryophyta</taxon>
        <taxon>Tracheophyta</taxon>
        <taxon>Spermatophyta</taxon>
        <taxon>Magnoliopsida</taxon>
        <taxon>eudicotyledons</taxon>
        <taxon>Gunneridae</taxon>
        <taxon>Pentapetalae</taxon>
        <taxon>rosids</taxon>
        <taxon>fabids</taxon>
        <taxon>Fabales</taxon>
        <taxon>Fabaceae</taxon>
        <taxon>Papilionoideae</taxon>
        <taxon>50 kb inversion clade</taxon>
        <taxon>NPAAA clade</taxon>
        <taxon>Hologalegina</taxon>
        <taxon>IRL clade</taxon>
        <taxon>Trifolieae</taxon>
        <taxon>Trifolium</taxon>
    </lineage>
</organism>
<dbReference type="AlphaFoldDB" id="A0A392PNN7"/>
<feature type="compositionally biased region" description="Polar residues" evidence="1">
    <location>
        <begin position="132"/>
        <end position="142"/>
    </location>
</feature>
<reference evidence="2 3" key="1">
    <citation type="journal article" date="2018" name="Front. Plant Sci.">
        <title>Red Clover (Trifolium pratense) and Zigzag Clover (T. medium) - A Picture of Genomic Similarities and Differences.</title>
        <authorList>
            <person name="Dluhosova J."/>
            <person name="Istvanek J."/>
            <person name="Nedelnik J."/>
            <person name="Repkova J."/>
        </authorList>
    </citation>
    <scope>NUCLEOTIDE SEQUENCE [LARGE SCALE GENOMIC DNA]</scope>
    <source>
        <strain evidence="3">cv. 10/8</strain>
        <tissue evidence="2">Leaf</tissue>
    </source>
</reference>
<feature type="compositionally biased region" description="Polar residues" evidence="1">
    <location>
        <begin position="45"/>
        <end position="59"/>
    </location>
</feature>
<dbReference type="EMBL" id="LXQA010084481">
    <property type="protein sequence ID" value="MCI12515.1"/>
    <property type="molecule type" value="Genomic_DNA"/>
</dbReference>
<feature type="compositionally biased region" description="Polar residues" evidence="1">
    <location>
        <begin position="115"/>
        <end position="124"/>
    </location>
</feature>
<protein>
    <submittedName>
        <fullName evidence="2">Uncharacterized protein</fullName>
    </submittedName>
</protein>
<sequence length="162" mass="17620">TRDFARWWELHYSSHLVDEKTMMGKIREGFHPSAITAIQSKLTSKGSKSRVVSNASSQAPLAKVKEEPGVTTRKRANPTDARTTSKKTNLGAPVITITLSDDEMDTTSKPVAEQPKSTLVPTSSKKTKGKSELSTGASSANTIAKEKQPLEPGKQDKAKKKR</sequence>
<feature type="compositionally biased region" description="Basic and acidic residues" evidence="1">
    <location>
        <begin position="144"/>
        <end position="156"/>
    </location>
</feature>
<feature type="non-terminal residue" evidence="2">
    <location>
        <position position="162"/>
    </location>
</feature>
<feature type="non-terminal residue" evidence="2">
    <location>
        <position position="1"/>
    </location>
</feature>
<proteinExistence type="predicted"/>
<feature type="region of interest" description="Disordered" evidence="1">
    <location>
        <begin position="45"/>
        <end position="162"/>
    </location>
</feature>
<dbReference type="Proteomes" id="UP000265520">
    <property type="component" value="Unassembled WGS sequence"/>
</dbReference>
<evidence type="ECO:0000313" key="3">
    <source>
        <dbReference type="Proteomes" id="UP000265520"/>
    </source>
</evidence>
<comment type="caution">
    <text evidence="2">The sequence shown here is derived from an EMBL/GenBank/DDBJ whole genome shotgun (WGS) entry which is preliminary data.</text>
</comment>
<keyword evidence="3" id="KW-1185">Reference proteome</keyword>